<dbReference type="InterPro" id="IPR000086">
    <property type="entry name" value="NUDIX_hydrolase_dom"/>
</dbReference>
<comment type="cofactor">
    <cofactor evidence="1">
        <name>Mg(2+)</name>
        <dbReference type="ChEBI" id="CHEBI:18420"/>
    </cofactor>
</comment>
<dbReference type="SUPFAM" id="SSF55811">
    <property type="entry name" value="Nudix"/>
    <property type="match status" value="1"/>
</dbReference>
<dbReference type="GeneID" id="36511762"/>
<evidence type="ECO:0000256" key="1">
    <source>
        <dbReference type="ARBA" id="ARBA00001946"/>
    </source>
</evidence>
<dbReference type="InterPro" id="IPR020084">
    <property type="entry name" value="NUDIX_hydrolase_CS"/>
</dbReference>
<organism evidence="4 5">
    <name type="scientific">Halococcoides cellulosivorans</name>
    <dbReference type="NCBI Taxonomy" id="1679096"/>
    <lineage>
        <taxon>Archaea</taxon>
        <taxon>Methanobacteriati</taxon>
        <taxon>Methanobacteriota</taxon>
        <taxon>Stenosarchaea group</taxon>
        <taxon>Halobacteria</taxon>
        <taxon>Halobacteriales</taxon>
        <taxon>Haloarculaceae</taxon>
        <taxon>Halococcoides</taxon>
    </lineage>
</organism>
<sequence length="184" mass="21294">MTSVDRLWYLADEAAQEAEQLTHRLRDRYDDPVAFDLERHVSRSRFQTIVDRIRENGLPYGAQVLVRTPADAVLLVRETHHDQWVLPGGQVQEGESIREGARRELREEAGIDVGFDGLGLLGRVEFYSEGHRTWGVLPVYEAVTERVEPSIDDPDEEILAADWFVDPPDDVRDRSILERYLRRR</sequence>
<gene>
    <name evidence="4" type="ORF">HARCEL1_04605</name>
</gene>
<dbReference type="Pfam" id="PF00293">
    <property type="entry name" value="NUDIX"/>
    <property type="match status" value="1"/>
</dbReference>
<dbReference type="PANTHER" id="PTHR43046">
    <property type="entry name" value="GDP-MANNOSE MANNOSYL HYDROLASE"/>
    <property type="match status" value="1"/>
</dbReference>
<reference evidence="4 5" key="1">
    <citation type="submission" date="2018-04" db="EMBL/GenBank/DDBJ databases">
        <title>Halococcoides cellulosivorans gen. nov., sp. nov., an extremely halophilic cellulose-utilizing haloarchaeon from hypersaline lakes.</title>
        <authorList>
            <person name="Sorokin D.Y."/>
            <person name="Toshchakov S.V."/>
            <person name="Samarov N.I."/>
            <person name="Korzhenkov A."/>
            <person name="Kublanov I.V."/>
        </authorList>
    </citation>
    <scope>NUCLEOTIDE SEQUENCE [LARGE SCALE GENOMIC DNA]</scope>
    <source>
        <strain evidence="4 5">HArcel1</strain>
    </source>
</reference>
<proteinExistence type="predicted"/>
<evidence type="ECO:0000256" key="2">
    <source>
        <dbReference type="ARBA" id="ARBA00022801"/>
    </source>
</evidence>
<evidence type="ECO:0000313" key="5">
    <source>
        <dbReference type="Proteomes" id="UP000244727"/>
    </source>
</evidence>
<dbReference type="PRINTS" id="PR00502">
    <property type="entry name" value="NUDIXFAMILY"/>
</dbReference>
<dbReference type="InterPro" id="IPR020476">
    <property type="entry name" value="Nudix_hydrolase"/>
</dbReference>
<dbReference type="InterPro" id="IPR015797">
    <property type="entry name" value="NUDIX_hydrolase-like_dom_sf"/>
</dbReference>
<dbReference type="CDD" id="cd02883">
    <property type="entry name" value="NUDIX_Hydrolase"/>
    <property type="match status" value="1"/>
</dbReference>
<dbReference type="Proteomes" id="UP000244727">
    <property type="component" value="Chromosome"/>
</dbReference>
<keyword evidence="5" id="KW-1185">Reference proteome</keyword>
<dbReference type="KEGG" id="harc:HARCEL1_04605"/>
<dbReference type="PANTHER" id="PTHR43046:SF16">
    <property type="entry name" value="ADP-RIBOSE PYROPHOSPHATASE YJHB-RELATED"/>
    <property type="match status" value="1"/>
</dbReference>
<name>A0A2R4WZR0_9EURY</name>
<dbReference type="RefSeq" id="WP_108381407.1">
    <property type="nucleotide sequence ID" value="NZ_CP028858.1"/>
</dbReference>
<dbReference type="EMBL" id="CP028858">
    <property type="protein sequence ID" value="AWB27038.1"/>
    <property type="molecule type" value="Genomic_DNA"/>
</dbReference>
<dbReference type="PROSITE" id="PS00893">
    <property type="entry name" value="NUDIX_BOX"/>
    <property type="match status" value="1"/>
</dbReference>
<protein>
    <submittedName>
        <fullName evidence="4">NUDIX hydrolase</fullName>
    </submittedName>
</protein>
<dbReference type="GO" id="GO:0016787">
    <property type="term" value="F:hydrolase activity"/>
    <property type="evidence" value="ECO:0007669"/>
    <property type="project" value="UniProtKB-KW"/>
</dbReference>
<feature type="domain" description="Nudix hydrolase" evidence="3">
    <location>
        <begin position="55"/>
        <end position="184"/>
    </location>
</feature>
<dbReference type="Gene3D" id="3.90.79.10">
    <property type="entry name" value="Nucleoside Triphosphate Pyrophosphohydrolase"/>
    <property type="match status" value="1"/>
</dbReference>
<dbReference type="AlphaFoldDB" id="A0A2R4WZR0"/>
<accession>A0A2R4WZR0</accession>
<keyword evidence="2 4" id="KW-0378">Hydrolase</keyword>
<evidence type="ECO:0000259" key="3">
    <source>
        <dbReference type="PROSITE" id="PS51462"/>
    </source>
</evidence>
<evidence type="ECO:0000313" key="4">
    <source>
        <dbReference type="EMBL" id="AWB27038.1"/>
    </source>
</evidence>
<dbReference type="PROSITE" id="PS51462">
    <property type="entry name" value="NUDIX"/>
    <property type="match status" value="1"/>
</dbReference>